<reference evidence="1 2" key="1">
    <citation type="submission" date="2020-02" db="EMBL/GenBank/DDBJ databases">
        <title>Newly sequenced genome of strain CSTR1 showed variability in Candidatus Kuenenia stuttgartiensis genomes.</title>
        <authorList>
            <person name="Ding C."/>
            <person name="Adrian L."/>
        </authorList>
    </citation>
    <scope>NUCLEOTIDE SEQUENCE [LARGE SCALE GENOMIC DNA]</scope>
    <source>
        <strain evidence="1 2">CSTR1</strain>
    </source>
</reference>
<sequence length="42" mass="5154">MNFIVLQTDRPYRGDMAFFLSHEFFKKLKCYFLYVFILARIA</sequence>
<organism evidence="1 2">
    <name type="scientific">Kuenenia stuttgartiensis</name>
    <dbReference type="NCBI Taxonomy" id="174633"/>
    <lineage>
        <taxon>Bacteria</taxon>
        <taxon>Pseudomonadati</taxon>
        <taxon>Planctomycetota</taxon>
        <taxon>Candidatus Brocadiia</taxon>
        <taxon>Candidatus Brocadiales</taxon>
        <taxon>Candidatus Brocadiaceae</taxon>
        <taxon>Candidatus Kuenenia</taxon>
    </lineage>
</organism>
<accession>A0A6G7GP58</accession>
<proteinExistence type="predicted"/>
<dbReference type="EMBL" id="CP049055">
    <property type="protein sequence ID" value="QII10977.1"/>
    <property type="molecule type" value="Genomic_DNA"/>
</dbReference>
<gene>
    <name evidence="1" type="ORF">KsCSTR_15980</name>
</gene>
<dbReference type="Proteomes" id="UP000501926">
    <property type="component" value="Chromosome"/>
</dbReference>
<dbReference type="AlphaFoldDB" id="A0A6G7GP58"/>
<protein>
    <submittedName>
        <fullName evidence="1">Uncharacterized protein</fullName>
    </submittedName>
</protein>
<evidence type="ECO:0000313" key="1">
    <source>
        <dbReference type="EMBL" id="QII10977.1"/>
    </source>
</evidence>
<name>A0A6G7GP58_KUEST</name>
<evidence type="ECO:0000313" key="2">
    <source>
        <dbReference type="Proteomes" id="UP000501926"/>
    </source>
</evidence>